<evidence type="ECO:0000313" key="9">
    <source>
        <dbReference type="EMBL" id="CAO80906.1"/>
    </source>
</evidence>
<gene>
    <name evidence="9" type="ordered locus">CLOAM1034</name>
</gene>
<comment type="subcellular location">
    <subcellularLocation>
        <location evidence="1">Cell outer membrane</location>
    </subcellularLocation>
</comment>
<reference evidence="9 10" key="1">
    <citation type="journal article" date="2008" name="J. Bacteriol.">
        <title>'Candidatus Cloacamonas acidaminovorans': genome sequence reconstruction provides a first glimpse of a new bacterial division.</title>
        <authorList>
            <person name="Pelletier E."/>
            <person name="Kreimeyer A."/>
            <person name="Bocs S."/>
            <person name="Rouy Z."/>
            <person name="Gyapay G."/>
            <person name="Chouari R."/>
            <person name="Riviere D."/>
            <person name="Ganesan A."/>
            <person name="Daegelen P."/>
            <person name="Sghir A."/>
            <person name="Cohen G.N."/>
            <person name="Medigue C."/>
            <person name="Weissenbach J."/>
            <person name="Le Paslier D."/>
        </authorList>
    </citation>
    <scope>NUCLEOTIDE SEQUENCE [LARGE SCALE GENOMIC DNA]</scope>
    <source>
        <strain evidence="10">Evry</strain>
    </source>
</reference>
<dbReference type="PANTHER" id="PTHR30026:SF20">
    <property type="entry name" value="OUTER MEMBRANE PROTEIN TOLC"/>
    <property type="match status" value="1"/>
</dbReference>
<dbReference type="KEGG" id="caci:CLOAM1034"/>
<dbReference type="InterPro" id="IPR003423">
    <property type="entry name" value="OMP_efflux"/>
</dbReference>
<evidence type="ECO:0008006" key="11">
    <source>
        <dbReference type="Google" id="ProtNLM"/>
    </source>
</evidence>
<dbReference type="PROSITE" id="PS51257">
    <property type="entry name" value="PROKAR_LIPOPROTEIN"/>
    <property type="match status" value="1"/>
</dbReference>
<dbReference type="STRING" id="459349.CLOAM1034"/>
<evidence type="ECO:0000256" key="6">
    <source>
        <dbReference type="ARBA" id="ARBA00023136"/>
    </source>
</evidence>
<dbReference type="Gene3D" id="1.20.1600.10">
    <property type="entry name" value="Outer membrane efflux proteins (OEP)"/>
    <property type="match status" value="1"/>
</dbReference>
<feature type="chain" id="PRO_5002757836" description="Outer membrane efflux protein" evidence="8">
    <location>
        <begin position="21"/>
        <end position="459"/>
    </location>
</feature>
<sequence>MRKTLIVLTLLTLLASCVFAIDLETSITKAKQNNKELLMAMEEIKKADESYKQVRGTAYPQLNLQGAYGLSKTYYPDSAIPAKMNISAGLDDIATDNEEYLAGVLNKIVNSMIPESPAEAGSFALQLKMEQIVYSGGKLGSGIKAGNYYRQIQRLNYKVKEQDVVLKTTELFYQCLLAKKLWDVQEEGLDIAKRHLRRVELFNQEGQVSEFDLLQAKLGVAKLEPQVLKAKNDYDLAVSAFRKQIGEEESDIVPEGEFVLPEKMELSLEEATEQGLKQRNEVELIKLGTQLKELQYKVEKVNFLPNVALSADYSLYTAADEYAIENDDFGHKYGISLGFQIPLFTGLTNTAKRNYAHYDYQKAKLQQRDTEELIALQIKQDYQKYYHAWENHNVQTENIRLAERGLQLAQVRYENQVGIQLEVFDAQLTLQTIKLQYYQSIYEIISADRNFKKSIGITL</sequence>
<dbReference type="EMBL" id="CU466930">
    <property type="protein sequence ID" value="CAO80906.1"/>
    <property type="molecule type" value="Genomic_DNA"/>
</dbReference>
<dbReference type="InterPro" id="IPR051906">
    <property type="entry name" value="TolC-like"/>
</dbReference>
<dbReference type="OrthoDB" id="13803at2"/>
<keyword evidence="8" id="KW-0732">Signal</keyword>
<keyword evidence="10" id="KW-1185">Reference proteome</keyword>
<accession>B0VHU1</accession>
<dbReference type="RefSeq" id="WP_015424764.1">
    <property type="nucleotide sequence ID" value="NC_020449.1"/>
</dbReference>
<dbReference type="AlphaFoldDB" id="B0VHU1"/>
<keyword evidence="3" id="KW-0813">Transport</keyword>
<dbReference type="GO" id="GO:1990281">
    <property type="term" value="C:efflux pump complex"/>
    <property type="evidence" value="ECO:0007669"/>
    <property type="project" value="TreeGrafter"/>
</dbReference>
<dbReference type="SUPFAM" id="SSF56954">
    <property type="entry name" value="Outer membrane efflux proteins (OEP)"/>
    <property type="match status" value="1"/>
</dbReference>
<evidence type="ECO:0000256" key="3">
    <source>
        <dbReference type="ARBA" id="ARBA00022448"/>
    </source>
</evidence>
<proteinExistence type="inferred from homology"/>
<evidence type="ECO:0000256" key="5">
    <source>
        <dbReference type="ARBA" id="ARBA00022692"/>
    </source>
</evidence>
<keyword evidence="4" id="KW-1134">Transmembrane beta strand</keyword>
<evidence type="ECO:0000256" key="7">
    <source>
        <dbReference type="ARBA" id="ARBA00023237"/>
    </source>
</evidence>
<keyword evidence="5" id="KW-0812">Transmembrane</keyword>
<comment type="similarity">
    <text evidence="2">Belongs to the outer membrane factor (OMF) (TC 1.B.17) family.</text>
</comment>
<evidence type="ECO:0000256" key="8">
    <source>
        <dbReference type="SAM" id="SignalP"/>
    </source>
</evidence>
<dbReference type="HOGENOM" id="CLU_595431_0_0_0"/>
<dbReference type="Pfam" id="PF02321">
    <property type="entry name" value="OEP"/>
    <property type="match status" value="2"/>
</dbReference>
<evidence type="ECO:0000256" key="1">
    <source>
        <dbReference type="ARBA" id="ARBA00004442"/>
    </source>
</evidence>
<evidence type="ECO:0000313" key="10">
    <source>
        <dbReference type="Proteomes" id="UP000002019"/>
    </source>
</evidence>
<protein>
    <recommendedName>
        <fullName evidence="11">Outer membrane efflux protein</fullName>
    </recommendedName>
</protein>
<name>B0VHU1_CLOAI</name>
<evidence type="ECO:0000256" key="2">
    <source>
        <dbReference type="ARBA" id="ARBA00007613"/>
    </source>
</evidence>
<feature type="signal peptide" evidence="8">
    <location>
        <begin position="1"/>
        <end position="20"/>
    </location>
</feature>
<dbReference type="GO" id="GO:0009279">
    <property type="term" value="C:cell outer membrane"/>
    <property type="evidence" value="ECO:0007669"/>
    <property type="project" value="UniProtKB-SubCell"/>
</dbReference>
<dbReference type="GO" id="GO:0015288">
    <property type="term" value="F:porin activity"/>
    <property type="evidence" value="ECO:0007669"/>
    <property type="project" value="TreeGrafter"/>
</dbReference>
<dbReference type="PANTHER" id="PTHR30026">
    <property type="entry name" value="OUTER MEMBRANE PROTEIN TOLC"/>
    <property type="match status" value="1"/>
</dbReference>
<dbReference type="eggNOG" id="COG1538">
    <property type="taxonomic scope" value="Bacteria"/>
</dbReference>
<dbReference type="Proteomes" id="UP000002019">
    <property type="component" value="Chromosome"/>
</dbReference>
<organism evidence="9 10">
    <name type="scientific">Cloacimonas acidaminovorans (strain Evry)</name>
    <dbReference type="NCBI Taxonomy" id="459349"/>
    <lineage>
        <taxon>Bacteria</taxon>
        <taxon>Pseudomonadati</taxon>
        <taxon>Candidatus Cloacimonadota</taxon>
        <taxon>Candidatus Cloacimonadia</taxon>
        <taxon>Candidatus Cloacimonadales</taxon>
        <taxon>Candidatus Cloacimonadaceae</taxon>
        <taxon>Candidatus Cloacimonas</taxon>
    </lineage>
</organism>
<keyword evidence="7" id="KW-0998">Cell outer membrane</keyword>
<evidence type="ECO:0000256" key="4">
    <source>
        <dbReference type="ARBA" id="ARBA00022452"/>
    </source>
</evidence>
<keyword evidence="6" id="KW-0472">Membrane</keyword>
<dbReference type="GO" id="GO:0015562">
    <property type="term" value="F:efflux transmembrane transporter activity"/>
    <property type="evidence" value="ECO:0007669"/>
    <property type="project" value="InterPro"/>
</dbReference>